<dbReference type="AlphaFoldDB" id="A0A9Y1FM62"/>
<evidence type="ECO:0000313" key="2">
    <source>
        <dbReference type="EMBL" id="UJG41278.1"/>
    </source>
</evidence>
<feature type="transmembrane region" description="Helical" evidence="1">
    <location>
        <begin position="68"/>
        <end position="91"/>
    </location>
</feature>
<keyword evidence="1" id="KW-0472">Membrane</keyword>
<dbReference type="EMBL" id="CP084166">
    <property type="protein sequence ID" value="UJG41278.1"/>
    <property type="molecule type" value="Genomic_DNA"/>
</dbReference>
<reference evidence="2" key="1">
    <citation type="journal article" date="2022" name="Nat. Microbiol.">
        <title>Unique mobile elements and scalable gene flow at the prokaryote-eukaryote boundary revealed by circularized Asgard archaea genomes.</title>
        <authorList>
            <person name="Wu F."/>
            <person name="Speth D.R."/>
            <person name="Philosof A."/>
            <person name="Cremiere A."/>
            <person name="Narayanan A."/>
            <person name="Barco R.A."/>
            <person name="Connon S.A."/>
            <person name="Amend J.P."/>
            <person name="Antoshechkin I.A."/>
            <person name="Orphan V.J."/>
        </authorList>
    </citation>
    <scope>NUCLEOTIDE SEQUENCE</scope>
    <source>
        <strain evidence="2">PM71</strain>
    </source>
</reference>
<evidence type="ECO:0000256" key="1">
    <source>
        <dbReference type="SAM" id="Phobius"/>
    </source>
</evidence>
<organism evidence="2">
    <name type="scientific">Candidatus Heimdallarchaeum aukensis</name>
    <dbReference type="NCBI Taxonomy" id="2876573"/>
    <lineage>
        <taxon>Archaea</taxon>
        <taxon>Promethearchaeati</taxon>
        <taxon>Candidatus Heimdallarchaeota</taxon>
        <taxon>Candidatus Heimdallarchaeia (ex Rinke et al. 2021) (nom. nud.)</taxon>
        <taxon>Candidatus Heimdallarchaeales</taxon>
        <taxon>Candidatus Heimdallarchaeaceae</taxon>
        <taxon>Candidatus Heimdallarchaeum</taxon>
    </lineage>
</organism>
<gene>
    <name evidence="2" type="ORF">K9W45_02170</name>
</gene>
<feature type="transmembrane region" description="Helical" evidence="1">
    <location>
        <begin position="153"/>
        <end position="172"/>
    </location>
</feature>
<name>A0A9Y1FM62_9ARCH</name>
<feature type="transmembrane region" description="Helical" evidence="1">
    <location>
        <begin position="178"/>
        <end position="196"/>
    </location>
</feature>
<keyword evidence="1" id="KW-0812">Transmembrane</keyword>
<keyword evidence="1" id="KW-1133">Transmembrane helix</keyword>
<proteinExistence type="predicted"/>
<accession>A0A9Y1FM62</accession>
<sequence>MTLLLIVFLIRIVKYLVSTKKTINEIKKDIETREQRENNIDGEYLKKIKNYLLSYSIVKSKISLYNRALILIYYFPLSLFFIAIPFFLSFLDPKYITAVIGASSSKITKFAWFYNGVYVLYFIILLQSFFKVSDLEVANKPLDLQILGDDYKIGINILSLIFCISYAFITNFADGETIFLIFIISFFVGFVIVYSTHVGNK</sequence>
<feature type="transmembrane region" description="Helical" evidence="1">
    <location>
        <begin position="111"/>
        <end position="132"/>
    </location>
</feature>
<protein>
    <submittedName>
        <fullName evidence="2">Uncharacterized protein</fullName>
    </submittedName>
</protein>
<dbReference type="Proteomes" id="UP001201020">
    <property type="component" value="Chromosome"/>
</dbReference>